<evidence type="ECO:0000256" key="1">
    <source>
        <dbReference type="SAM" id="Phobius"/>
    </source>
</evidence>
<evidence type="ECO:0000313" key="3">
    <source>
        <dbReference type="Proteomes" id="UP000813444"/>
    </source>
</evidence>
<dbReference type="OrthoDB" id="3011762at2759"/>
<feature type="transmembrane region" description="Helical" evidence="1">
    <location>
        <begin position="174"/>
        <end position="195"/>
    </location>
</feature>
<keyword evidence="1" id="KW-0472">Membrane</keyword>
<accession>A0A8K0STR8</accession>
<feature type="transmembrane region" description="Helical" evidence="1">
    <location>
        <begin position="231"/>
        <end position="252"/>
    </location>
</feature>
<comment type="caution">
    <text evidence="2">The sequence shown here is derived from an EMBL/GenBank/DDBJ whole genome shotgun (WGS) entry which is preliminary data.</text>
</comment>
<sequence>MASAQISTLLIYGTVRNVPLNDAEIQSMAITALGAVVAGLLGARSLHFLFDLNPSERLQDRNAATSVDCGLSHDQNTTLETTKPETADTSVTRMTTVFNNYNCTRSGISIQAAVLSIIIFMLFTDTLEPSLSKPDLIAAMSLSLTLGEGIGRVGCFSAGCCGSRTDNGREFCRGLQIMASLMNFAIFALISNLFYNSSLGLQESGALALMLNAMVRLLTDPVRESGESEQIPSTTAFAFGQMILSFGLLVTTRLSAETLSVTVISSASLAVLSFLALWAFRSIWSALGRSKLFKAEMSLFFRPITGVAAFGLAIIILTVKDTIGFPGIKGVSLEMGTMGHNPWTILSNPTVLATLATTALIPILTGPNGVSHCGVFVKGE</sequence>
<dbReference type="GO" id="GO:0005886">
    <property type="term" value="C:plasma membrane"/>
    <property type="evidence" value="ECO:0007669"/>
    <property type="project" value="InterPro"/>
</dbReference>
<proteinExistence type="predicted"/>
<organism evidence="2 3">
    <name type="scientific">Stachybotrys elegans</name>
    <dbReference type="NCBI Taxonomy" id="80388"/>
    <lineage>
        <taxon>Eukaryota</taxon>
        <taxon>Fungi</taxon>
        <taxon>Dikarya</taxon>
        <taxon>Ascomycota</taxon>
        <taxon>Pezizomycotina</taxon>
        <taxon>Sordariomycetes</taxon>
        <taxon>Hypocreomycetidae</taxon>
        <taxon>Hypocreales</taxon>
        <taxon>Stachybotryaceae</taxon>
        <taxon>Stachybotrys</taxon>
    </lineage>
</organism>
<reference evidence="2" key="1">
    <citation type="journal article" date="2021" name="Nat. Commun.">
        <title>Genetic determinants of endophytism in the Arabidopsis root mycobiome.</title>
        <authorList>
            <person name="Mesny F."/>
            <person name="Miyauchi S."/>
            <person name="Thiergart T."/>
            <person name="Pickel B."/>
            <person name="Atanasova L."/>
            <person name="Karlsson M."/>
            <person name="Huettel B."/>
            <person name="Barry K.W."/>
            <person name="Haridas S."/>
            <person name="Chen C."/>
            <person name="Bauer D."/>
            <person name="Andreopoulos W."/>
            <person name="Pangilinan J."/>
            <person name="LaButti K."/>
            <person name="Riley R."/>
            <person name="Lipzen A."/>
            <person name="Clum A."/>
            <person name="Drula E."/>
            <person name="Henrissat B."/>
            <person name="Kohler A."/>
            <person name="Grigoriev I.V."/>
            <person name="Martin F.M."/>
            <person name="Hacquard S."/>
        </authorList>
    </citation>
    <scope>NUCLEOTIDE SEQUENCE</scope>
    <source>
        <strain evidence="2">MPI-CAGE-CH-0235</strain>
    </source>
</reference>
<protein>
    <submittedName>
        <fullName evidence="2">Uncharacterized protein</fullName>
    </submittedName>
</protein>
<feature type="transmembrane region" description="Helical" evidence="1">
    <location>
        <begin position="103"/>
        <end position="124"/>
    </location>
</feature>
<feature type="transmembrane region" description="Helical" evidence="1">
    <location>
        <begin position="258"/>
        <end position="280"/>
    </location>
</feature>
<dbReference type="AlphaFoldDB" id="A0A8K0STR8"/>
<dbReference type="InterPro" id="IPR001640">
    <property type="entry name" value="Lgt"/>
</dbReference>
<dbReference type="GO" id="GO:0042158">
    <property type="term" value="P:lipoprotein biosynthetic process"/>
    <property type="evidence" value="ECO:0007669"/>
    <property type="project" value="InterPro"/>
</dbReference>
<feature type="transmembrane region" description="Helical" evidence="1">
    <location>
        <begin position="136"/>
        <end position="162"/>
    </location>
</feature>
<feature type="transmembrane region" description="Helical" evidence="1">
    <location>
        <begin position="300"/>
        <end position="319"/>
    </location>
</feature>
<dbReference type="Pfam" id="PF01790">
    <property type="entry name" value="LGT"/>
    <property type="match status" value="1"/>
</dbReference>
<gene>
    <name evidence="2" type="ORF">B0I35DRAFT_427716</name>
</gene>
<dbReference type="EMBL" id="JAGPNK010000005">
    <property type="protein sequence ID" value="KAH7320770.1"/>
    <property type="molecule type" value="Genomic_DNA"/>
</dbReference>
<keyword evidence="1" id="KW-0812">Transmembrane</keyword>
<keyword evidence="1" id="KW-1133">Transmembrane helix</keyword>
<evidence type="ECO:0000313" key="2">
    <source>
        <dbReference type="EMBL" id="KAH7320770.1"/>
    </source>
</evidence>
<dbReference type="GO" id="GO:0008961">
    <property type="term" value="F:phosphatidylglycerol-prolipoprotein diacylglyceryl transferase activity"/>
    <property type="evidence" value="ECO:0007669"/>
    <property type="project" value="InterPro"/>
</dbReference>
<name>A0A8K0STR8_9HYPO</name>
<feature type="transmembrane region" description="Helical" evidence="1">
    <location>
        <begin position="25"/>
        <end position="43"/>
    </location>
</feature>
<dbReference type="Proteomes" id="UP000813444">
    <property type="component" value="Unassembled WGS sequence"/>
</dbReference>
<keyword evidence="3" id="KW-1185">Reference proteome</keyword>